<comment type="caution">
    <text evidence="3">The sequence shown here is derived from an EMBL/GenBank/DDBJ whole genome shotgun (WGS) entry which is preliminary data.</text>
</comment>
<evidence type="ECO:0000256" key="1">
    <source>
        <dbReference type="SAM" id="MobiDB-lite"/>
    </source>
</evidence>
<dbReference type="GO" id="GO:0016810">
    <property type="term" value="F:hydrolase activity, acting on carbon-nitrogen (but not peptide) bonds"/>
    <property type="evidence" value="ECO:0007669"/>
    <property type="project" value="InterPro"/>
</dbReference>
<name>A0A645A6E9_9ZZZZ</name>
<gene>
    <name evidence="3" type="ORF">SDC9_93143</name>
</gene>
<dbReference type="SUPFAM" id="SSF88713">
    <property type="entry name" value="Glycoside hydrolase/deacetylase"/>
    <property type="match status" value="1"/>
</dbReference>
<feature type="region of interest" description="Disordered" evidence="1">
    <location>
        <begin position="189"/>
        <end position="226"/>
    </location>
</feature>
<dbReference type="InterPro" id="IPR050248">
    <property type="entry name" value="Polysacc_deacetylase_ArnD"/>
</dbReference>
<dbReference type="EMBL" id="VSSQ01011280">
    <property type="protein sequence ID" value="MPM46443.1"/>
    <property type="molecule type" value="Genomic_DNA"/>
</dbReference>
<organism evidence="3">
    <name type="scientific">bioreactor metagenome</name>
    <dbReference type="NCBI Taxonomy" id="1076179"/>
    <lineage>
        <taxon>unclassified sequences</taxon>
        <taxon>metagenomes</taxon>
        <taxon>ecological metagenomes</taxon>
    </lineage>
</organism>
<accession>A0A645A6E9</accession>
<dbReference type="PANTHER" id="PTHR10587">
    <property type="entry name" value="GLYCOSYL TRANSFERASE-RELATED"/>
    <property type="match status" value="1"/>
</dbReference>
<dbReference type="PROSITE" id="PS51677">
    <property type="entry name" value="NODB"/>
    <property type="match status" value="1"/>
</dbReference>
<proteinExistence type="predicted"/>
<dbReference type="InterPro" id="IPR002509">
    <property type="entry name" value="NODB_dom"/>
</dbReference>
<evidence type="ECO:0000313" key="3">
    <source>
        <dbReference type="EMBL" id="MPM46443.1"/>
    </source>
</evidence>
<dbReference type="Pfam" id="PF01522">
    <property type="entry name" value="Polysacc_deac_1"/>
    <property type="match status" value="1"/>
</dbReference>
<dbReference type="Gene3D" id="3.20.20.370">
    <property type="entry name" value="Glycoside hydrolase/deacetylase"/>
    <property type="match status" value="1"/>
</dbReference>
<feature type="compositionally biased region" description="Pro residues" evidence="1">
    <location>
        <begin position="192"/>
        <end position="204"/>
    </location>
</feature>
<reference evidence="3" key="1">
    <citation type="submission" date="2019-08" db="EMBL/GenBank/DDBJ databases">
        <authorList>
            <person name="Kucharzyk K."/>
            <person name="Murdoch R.W."/>
            <person name="Higgins S."/>
            <person name="Loffler F."/>
        </authorList>
    </citation>
    <scope>NUCLEOTIDE SEQUENCE</scope>
</reference>
<evidence type="ECO:0000259" key="2">
    <source>
        <dbReference type="PROSITE" id="PS51677"/>
    </source>
</evidence>
<feature type="compositionally biased region" description="Low complexity" evidence="1">
    <location>
        <begin position="205"/>
        <end position="218"/>
    </location>
</feature>
<feature type="region of interest" description="Disordered" evidence="1">
    <location>
        <begin position="1"/>
        <end position="20"/>
    </location>
</feature>
<sequence>MRSNANKMKNTREKKKRSTIHNNRSMKLIASVLCVAMCLSASLLFYTAPGAEAADIPKMYVNDRVFTSNQTQPYFKDINENLYIPVDMFLEFSYITWSSTGVGAFYIENTRTHSYISYTSQRPDRIKYNNGWLPVNTVTHNEVSYLPAKYAPILDVKLETDTYDGKLYVRLKDSSAQLTLLELTESFRPVVIPDPPDPPDPPDTTDPTETIDPTETMDPPNPQEPEVNTSAIALTFTDFSGDRAESILKYLRENDLSATIFFTADEIISSPSLVRRAAIDGHVIGIRIDSGNEYNAVIEINSAQSALLKVLKRKTRLIRISDGVDYDADMLNNKLSAMGCSLCEVNIPSKDGKYKVSASFEMLKNQMNESDISIIGFTSANNTLEILKLLHDYVGEHDVLSFFTVDETNAVIFDKAN</sequence>
<dbReference type="GO" id="GO:0005975">
    <property type="term" value="P:carbohydrate metabolic process"/>
    <property type="evidence" value="ECO:0007669"/>
    <property type="project" value="InterPro"/>
</dbReference>
<dbReference type="PANTHER" id="PTHR10587:SF125">
    <property type="entry name" value="POLYSACCHARIDE DEACETYLASE YHEN-RELATED"/>
    <property type="match status" value="1"/>
</dbReference>
<dbReference type="AlphaFoldDB" id="A0A645A6E9"/>
<protein>
    <recommendedName>
        <fullName evidence="2">NodB homology domain-containing protein</fullName>
    </recommendedName>
</protein>
<dbReference type="InterPro" id="IPR011330">
    <property type="entry name" value="Glyco_hydro/deAcase_b/a-brl"/>
</dbReference>
<feature type="domain" description="NodB homology" evidence="2">
    <location>
        <begin position="230"/>
        <end position="417"/>
    </location>
</feature>